<proteinExistence type="inferred from homology"/>
<evidence type="ECO:0000256" key="1">
    <source>
        <dbReference type="ARBA" id="ARBA00004635"/>
    </source>
</evidence>
<dbReference type="InterPro" id="IPR038501">
    <property type="entry name" value="Spore_GerAC_C_sf"/>
</dbReference>
<keyword evidence="4" id="KW-0732">Signal</keyword>
<sequence>MKFKRILALILCCMLFSGCWDRIEIDKKIFISTIGIDAGKDIGKEKEQLKNIKPYDPFQERIENKKLSITYGFPDISEMGPGKSGTAKDQFMVVDASSMEDADVKAAGKSSRSIFLGHTKLIVISSSILEAPDTFKEIVDYLNRNPSLNKMMNVVVAEGKAEDFIKYTPNTEKNIETFISGLMEASKKNATILPLTLNEMLVLLDENGSALIPKISMEKDKGKNEVVLSGVAVIKNYALKGFLTPVEVSDVELLRGKLKGGKKVIYLNNHPLDYSIDGVEREIKLYGDKNKLQFNINISLEGQIKGYYIDDDINSKEKLGEIEKDLGMAITQECDIIAKMLQREFGVDPIGLREYLEKHNPSLWKQVKGNWEEVYKNASIVTNVDVKARRIGISK</sequence>
<dbReference type="InterPro" id="IPR046953">
    <property type="entry name" value="Spore_GerAC-like_C"/>
</dbReference>
<evidence type="ECO:0000259" key="8">
    <source>
        <dbReference type="Pfam" id="PF05504"/>
    </source>
</evidence>
<evidence type="ECO:0000256" key="5">
    <source>
        <dbReference type="ARBA" id="ARBA00023136"/>
    </source>
</evidence>
<protein>
    <submittedName>
        <fullName evidence="10">Germination protein GerC</fullName>
    </submittedName>
</protein>
<dbReference type="InterPro" id="IPR008844">
    <property type="entry name" value="Spore_GerAC-like"/>
</dbReference>
<comment type="similarity">
    <text evidence="2">Belongs to the GerABKC lipoprotein family.</text>
</comment>
<reference evidence="10 11" key="1">
    <citation type="journal article" date="2024" name="Int. J. Syst. Evol. Microbiol.">
        <title>Clostridium omnivorum sp. nov., isolated from anoxic soil under the treatment of reductive soil disinfestation.</title>
        <authorList>
            <person name="Ueki A."/>
            <person name="Tonouchi A."/>
            <person name="Kaku N."/>
            <person name="Honma S."/>
            <person name="Ueki K."/>
        </authorList>
    </citation>
    <scope>NUCLEOTIDE SEQUENCE [LARGE SCALE GENOMIC DNA]</scope>
    <source>
        <strain evidence="10 11">E14</strain>
    </source>
</reference>
<dbReference type="PROSITE" id="PS51257">
    <property type="entry name" value="PROKAR_LIPOPROTEIN"/>
    <property type="match status" value="1"/>
</dbReference>
<evidence type="ECO:0000256" key="4">
    <source>
        <dbReference type="ARBA" id="ARBA00022729"/>
    </source>
</evidence>
<keyword evidence="6" id="KW-0564">Palmitate</keyword>
<comment type="caution">
    <text evidence="10">The sequence shown here is derived from an EMBL/GenBank/DDBJ whole genome shotgun (WGS) entry which is preliminary data.</text>
</comment>
<dbReference type="Gene3D" id="3.30.300.210">
    <property type="entry name" value="Nutrient germinant receptor protein C, domain 3"/>
    <property type="match status" value="1"/>
</dbReference>
<feature type="domain" description="Spore germination protein N-terminal" evidence="9">
    <location>
        <begin position="21"/>
        <end position="216"/>
    </location>
</feature>
<keyword evidence="5" id="KW-0472">Membrane</keyword>
<dbReference type="NCBIfam" id="TIGR02887">
    <property type="entry name" value="spore_ger_x_C"/>
    <property type="match status" value="1"/>
</dbReference>
<organism evidence="10 11">
    <name type="scientific">Clostridium omnivorum</name>
    <dbReference type="NCBI Taxonomy" id="1604902"/>
    <lineage>
        <taxon>Bacteria</taxon>
        <taxon>Bacillati</taxon>
        <taxon>Bacillota</taxon>
        <taxon>Clostridia</taxon>
        <taxon>Eubacteriales</taxon>
        <taxon>Clostridiaceae</taxon>
        <taxon>Clostridium</taxon>
    </lineage>
</organism>
<keyword evidence="3" id="KW-0309">Germination</keyword>
<evidence type="ECO:0000313" key="11">
    <source>
        <dbReference type="Proteomes" id="UP001208567"/>
    </source>
</evidence>
<comment type="subcellular location">
    <subcellularLocation>
        <location evidence="1">Membrane</location>
        <topology evidence="1">Lipid-anchor</topology>
    </subcellularLocation>
</comment>
<evidence type="ECO:0000259" key="9">
    <source>
        <dbReference type="Pfam" id="PF25198"/>
    </source>
</evidence>
<feature type="domain" description="Spore germination GerAC-like C-terminal" evidence="8">
    <location>
        <begin position="229"/>
        <end position="392"/>
    </location>
</feature>
<gene>
    <name evidence="10" type="ORF">bsdE14_08160</name>
</gene>
<evidence type="ECO:0000313" key="10">
    <source>
        <dbReference type="EMBL" id="GLC29406.1"/>
    </source>
</evidence>
<dbReference type="PANTHER" id="PTHR35789:SF1">
    <property type="entry name" value="SPORE GERMINATION PROTEIN B3"/>
    <property type="match status" value="1"/>
</dbReference>
<dbReference type="RefSeq" id="WP_264848701.1">
    <property type="nucleotide sequence ID" value="NZ_BRXR01000001.1"/>
</dbReference>
<evidence type="ECO:0000256" key="6">
    <source>
        <dbReference type="ARBA" id="ARBA00023139"/>
    </source>
</evidence>
<keyword evidence="7" id="KW-0449">Lipoprotein</keyword>
<evidence type="ECO:0000256" key="2">
    <source>
        <dbReference type="ARBA" id="ARBA00007886"/>
    </source>
</evidence>
<accession>A0ABQ5N2L8</accession>
<evidence type="ECO:0000256" key="7">
    <source>
        <dbReference type="ARBA" id="ARBA00023288"/>
    </source>
</evidence>
<name>A0ABQ5N2L8_9CLOT</name>
<dbReference type="InterPro" id="IPR057336">
    <property type="entry name" value="GerAC_N"/>
</dbReference>
<evidence type="ECO:0000256" key="3">
    <source>
        <dbReference type="ARBA" id="ARBA00022544"/>
    </source>
</evidence>
<dbReference type="Pfam" id="PF05504">
    <property type="entry name" value="Spore_GerAC"/>
    <property type="match status" value="1"/>
</dbReference>
<dbReference type="PANTHER" id="PTHR35789">
    <property type="entry name" value="SPORE GERMINATION PROTEIN B3"/>
    <property type="match status" value="1"/>
</dbReference>
<dbReference type="Pfam" id="PF25198">
    <property type="entry name" value="Spore_GerAC_N"/>
    <property type="match status" value="1"/>
</dbReference>
<dbReference type="EMBL" id="BRXR01000001">
    <property type="protein sequence ID" value="GLC29406.1"/>
    <property type="molecule type" value="Genomic_DNA"/>
</dbReference>
<keyword evidence="11" id="KW-1185">Reference proteome</keyword>
<dbReference type="Proteomes" id="UP001208567">
    <property type="component" value="Unassembled WGS sequence"/>
</dbReference>